<sequence length="124" mass="14277">MPTRSLNSSVLVWPDRNSVVRAVREWASQEAVKHSGLRRLGYFGSYARGDWGVGSDIDLIAVVADSNEPFERRPLAWDLTTLPVPAEVLVYTEQEWRQLEKQDSRFARTLRNETVWVYPEKDGQ</sequence>
<protein>
    <recommendedName>
        <fullName evidence="1">Polymerase nucleotidyl transferase domain-containing protein</fullName>
    </recommendedName>
</protein>
<feature type="domain" description="Polymerase nucleotidyl transferase" evidence="1">
    <location>
        <begin position="37"/>
        <end position="81"/>
    </location>
</feature>
<dbReference type="InterPro" id="IPR002934">
    <property type="entry name" value="Polymerase_NTP_transf_dom"/>
</dbReference>
<dbReference type="AlphaFoldDB" id="A0A1F6TTE6"/>
<reference evidence="2 3" key="1">
    <citation type="journal article" date="2016" name="Nat. Commun.">
        <title>Thousands of microbial genomes shed light on interconnected biogeochemical processes in an aquifer system.</title>
        <authorList>
            <person name="Anantharaman K."/>
            <person name="Brown C.T."/>
            <person name="Hug L.A."/>
            <person name="Sharon I."/>
            <person name="Castelle C.J."/>
            <person name="Probst A.J."/>
            <person name="Thomas B.C."/>
            <person name="Singh A."/>
            <person name="Wilkins M.J."/>
            <person name="Karaoz U."/>
            <person name="Brodie E.L."/>
            <person name="Williams K.H."/>
            <person name="Hubbard S.S."/>
            <person name="Banfield J.F."/>
        </authorList>
    </citation>
    <scope>NUCLEOTIDE SEQUENCE [LARGE SCALE GENOMIC DNA]</scope>
</reference>
<dbReference type="InterPro" id="IPR043519">
    <property type="entry name" value="NT_sf"/>
</dbReference>
<dbReference type="Gene3D" id="3.30.460.10">
    <property type="entry name" value="Beta Polymerase, domain 2"/>
    <property type="match status" value="1"/>
</dbReference>
<evidence type="ECO:0000259" key="1">
    <source>
        <dbReference type="Pfam" id="PF01909"/>
    </source>
</evidence>
<dbReference type="Proteomes" id="UP000179362">
    <property type="component" value="Unassembled WGS sequence"/>
</dbReference>
<dbReference type="EMBL" id="MFTA01000149">
    <property type="protein sequence ID" value="OGI48407.1"/>
    <property type="molecule type" value="Genomic_DNA"/>
</dbReference>
<evidence type="ECO:0000313" key="3">
    <source>
        <dbReference type="Proteomes" id="UP000179362"/>
    </source>
</evidence>
<dbReference type="CDD" id="cd05403">
    <property type="entry name" value="NT_KNTase_like"/>
    <property type="match status" value="1"/>
</dbReference>
<evidence type="ECO:0000313" key="2">
    <source>
        <dbReference type="EMBL" id="OGI48407.1"/>
    </source>
</evidence>
<dbReference type="Pfam" id="PF01909">
    <property type="entry name" value="NTP_transf_2"/>
    <property type="match status" value="1"/>
</dbReference>
<name>A0A1F6TTE6_9PROT</name>
<dbReference type="PANTHER" id="PTHR43449:SF3">
    <property type="entry name" value="POLYMERASE NUCLEOTIDYL TRANSFERASE DOMAIN-CONTAINING PROTEIN"/>
    <property type="match status" value="1"/>
</dbReference>
<gene>
    <name evidence="2" type="ORF">A3B81_02630</name>
</gene>
<organism evidence="2 3">
    <name type="scientific">Candidatus Muproteobacteria bacterium RIFCSPHIGHO2_02_FULL_65_16</name>
    <dbReference type="NCBI Taxonomy" id="1817766"/>
    <lineage>
        <taxon>Bacteria</taxon>
        <taxon>Pseudomonadati</taxon>
        <taxon>Pseudomonadota</taxon>
        <taxon>Candidatus Muproteobacteria</taxon>
    </lineage>
</organism>
<dbReference type="SUPFAM" id="SSF81301">
    <property type="entry name" value="Nucleotidyltransferase"/>
    <property type="match status" value="1"/>
</dbReference>
<accession>A0A1F6TTE6</accession>
<comment type="caution">
    <text evidence="2">The sequence shown here is derived from an EMBL/GenBank/DDBJ whole genome shotgun (WGS) entry which is preliminary data.</text>
</comment>
<dbReference type="PANTHER" id="PTHR43449">
    <property type="entry name" value="NUCLEOTIDYLTRANSFERASE"/>
    <property type="match status" value="1"/>
</dbReference>
<dbReference type="GO" id="GO:0016779">
    <property type="term" value="F:nucleotidyltransferase activity"/>
    <property type="evidence" value="ECO:0007669"/>
    <property type="project" value="InterPro"/>
</dbReference>
<proteinExistence type="predicted"/>